<comment type="caution">
    <text evidence="13">The sequence shown here is derived from an EMBL/GenBank/DDBJ whole genome shotgun (WGS) entry which is preliminary data.</text>
</comment>
<organism evidence="13 14">
    <name type="scientific">Symbiodinium pilosum</name>
    <name type="common">Dinoflagellate</name>
    <dbReference type="NCBI Taxonomy" id="2952"/>
    <lineage>
        <taxon>Eukaryota</taxon>
        <taxon>Sar</taxon>
        <taxon>Alveolata</taxon>
        <taxon>Dinophyceae</taxon>
        <taxon>Suessiales</taxon>
        <taxon>Symbiodiniaceae</taxon>
        <taxon>Symbiodinium</taxon>
    </lineage>
</organism>
<evidence type="ECO:0000256" key="5">
    <source>
        <dbReference type="ARBA" id="ARBA00022723"/>
    </source>
</evidence>
<keyword evidence="5" id="KW-0479">Metal-binding</keyword>
<comment type="pathway">
    <text evidence="1">Pyrimidine metabolism; UMP biosynthesis via de novo pathway; (S)-dihydroorotate from bicarbonate: step 3/3.</text>
</comment>
<name>A0A812S1Y8_SYMPI</name>
<evidence type="ECO:0000256" key="6">
    <source>
        <dbReference type="ARBA" id="ARBA00022801"/>
    </source>
</evidence>
<dbReference type="InterPro" id="IPR002195">
    <property type="entry name" value="Dihydroorotase_CS"/>
</dbReference>
<keyword evidence="14" id="KW-1185">Reference proteome</keyword>
<evidence type="ECO:0000313" key="13">
    <source>
        <dbReference type="EMBL" id="CAE7460182.1"/>
    </source>
</evidence>
<dbReference type="InterPro" id="IPR018357">
    <property type="entry name" value="Hexapep_transf_CS"/>
</dbReference>
<dbReference type="Pfam" id="PF00132">
    <property type="entry name" value="Hexapep"/>
    <property type="match status" value="1"/>
</dbReference>
<evidence type="ECO:0000256" key="11">
    <source>
        <dbReference type="SAM" id="Phobius"/>
    </source>
</evidence>
<keyword evidence="4" id="KW-0808">Transferase</keyword>
<comment type="catalytic activity">
    <reaction evidence="9">
        <text>(S)-dihydroorotate + H2O = N-carbamoyl-L-aspartate + H(+)</text>
        <dbReference type="Rhea" id="RHEA:24296"/>
        <dbReference type="ChEBI" id="CHEBI:15377"/>
        <dbReference type="ChEBI" id="CHEBI:15378"/>
        <dbReference type="ChEBI" id="CHEBI:30864"/>
        <dbReference type="ChEBI" id="CHEBI:32814"/>
        <dbReference type="EC" id="3.5.2.3"/>
    </reaction>
</comment>
<sequence>MSSDNTSSDTIVQSDDGENIRLRQPDDWHVHLRDGSVLAGVALHTARQFARAIIMPNLDPPITTCTAASAYRQRILAALPEDVAFTPLMTAYLTDAIDAAELQAGFEGGVFTAAKLYPANATTNSAHGVTDIKAIYPVLEQMQKMGMPLLVHGEVTSAHIDIFDREAVFIEEVMQPLLADLPELKVVFEHITTSQAVEFVESAGTNIGATITPHHLMINRNDMFAGGIRPHLYCLPVVKRETHQRALRRAATSGNPRFFLGTDSAPHAQSDKETACGCAGIYNAPVALECYATVFEEEGALPELQAFAAENGPNFYGLPLNEGTVTLARRKQTVASLIDAAGTPIVPFQADQPLNWTFIGLIQRLLLQMEWSIFALVQMFIITVGTCLAFWLRLRGVSKQNGQLREALEAHNDATAPSPAAWVQERLAALPADGTTTPVISLVLQHALEPQGDMENLLRTAIADGGLSVDSGQTEQLAALEAELEAAKAAAEAIADGNCEEDRTEELKQLLQQFTRDSREMMACIQSLETENTELRKLRRDQKPFALKRLLGLFEENWTRHFIRPQLDQLGDGCMIMKPWHFKIYGPNIRLGEAVHVVTAADRTVRLTTWQHEDGEGSIDVQDYALLCPGVRIDSATSVVIGQSTMLAAGVYITDADWHGIYNRPRPIGASAAVVLGRNVWIGDGAIVCKGVTVGDNTIVGAGAVVTKSLPANVVAAGNPASVVKNLDPTREMISRADLLTEHARLSQDVKLLDQALRKDNTWWGWLRSVIAPDHRD</sequence>
<dbReference type="GO" id="GO:0044205">
    <property type="term" value="P:'de novo' UMP biosynthetic process"/>
    <property type="evidence" value="ECO:0007669"/>
    <property type="project" value="UniProtKB-UniPathway"/>
</dbReference>
<keyword evidence="8" id="KW-0665">Pyrimidine biosynthesis</keyword>
<evidence type="ECO:0000256" key="4">
    <source>
        <dbReference type="ARBA" id="ARBA00022679"/>
    </source>
</evidence>
<keyword evidence="11" id="KW-0472">Membrane</keyword>
<evidence type="ECO:0000256" key="1">
    <source>
        <dbReference type="ARBA" id="ARBA00004880"/>
    </source>
</evidence>
<keyword evidence="6" id="KW-0378">Hydrolase</keyword>
<keyword evidence="11" id="KW-1133">Transmembrane helix</keyword>
<evidence type="ECO:0000313" key="14">
    <source>
        <dbReference type="Proteomes" id="UP000649617"/>
    </source>
</evidence>
<dbReference type="PROSITE" id="PS00483">
    <property type="entry name" value="DIHYDROOROTASE_2"/>
    <property type="match status" value="1"/>
</dbReference>
<evidence type="ECO:0000256" key="9">
    <source>
        <dbReference type="ARBA" id="ARBA00048492"/>
    </source>
</evidence>
<dbReference type="Proteomes" id="UP000649617">
    <property type="component" value="Unassembled WGS sequence"/>
</dbReference>
<comment type="similarity">
    <text evidence="2">Belongs to the metallo-dependent hydrolases superfamily. DHOase family. Class II DHOase subfamily.</text>
</comment>
<dbReference type="UniPathway" id="UPA00070">
    <property type="reaction ID" value="UER00117"/>
</dbReference>
<evidence type="ECO:0000256" key="3">
    <source>
        <dbReference type="ARBA" id="ARBA00012860"/>
    </source>
</evidence>
<accession>A0A812S1Y8</accession>
<dbReference type="FunFam" id="3.20.20.140:FF:000006">
    <property type="entry name" value="Dihydroorotase"/>
    <property type="match status" value="1"/>
</dbReference>
<dbReference type="PANTHER" id="PTHR43137:SF1">
    <property type="entry name" value="DIHYDROOROTASE"/>
    <property type="match status" value="1"/>
</dbReference>
<gene>
    <name evidence="13" type="primary">pyrC</name>
    <name evidence="13" type="ORF">SPIL2461_LOCUS11473</name>
</gene>
<dbReference type="SUPFAM" id="SSF51161">
    <property type="entry name" value="Trimeric LpxA-like enzymes"/>
    <property type="match status" value="1"/>
</dbReference>
<dbReference type="EC" id="3.5.2.3" evidence="3"/>
<dbReference type="InterPro" id="IPR011004">
    <property type="entry name" value="Trimer_LpxA-like_sf"/>
</dbReference>
<dbReference type="EMBL" id="CAJNIZ010022224">
    <property type="protein sequence ID" value="CAE7460182.1"/>
    <property type="molecule type" value="Genomic_DNA"/>
</dbReference>
<keyword evidence="11" id="KW-0812">Transmembrane</keyword>
<dbReference type="InterPro" id="IPR032466">
    <property type="entry name" value="Metal_Hydrolase"/>
</dbReference>
<evidence type="ECO:0000256" key="7">
    <source>
        <dbReference type="ARBA" id="ARBA00022833"/>
    </source>
</evidence>
<dbReference type="HAMAP" id="MF_00219">
    <property type="entry name" value="PyrC_classII"/>
    <property type="match status" value="1"/>
</dbReference>
<evidence type="ECO:0000259" key="12">
    <source>
        <dbReference type="Pfam" id="PF01979"/>
    </source>
</evidence>
<dbReference type="Gene3D" id="2.160.10.10">
    <property type="entry name" value="Hexapeptide repeat proteins"/>
    <property type="match status" value="1"/>
</dbReference>
<proteinExistence type="inferred from homology"/>
<dbReference type="CDD" id="cd01294">
    <property type="entry name" value="DHOase"/>
    <property type="match status" value="1"/>
</dbReference>
<dbReference type="InterPro" id="IPR001451">
    <property type="entry name" value="Hexapep"/>
</dbReference>
<dbReference type="OrthoDB" id="1670005at2759"/>
<dbReference type="AlphaFoldDB" id="A0A812S1Y8"/>
<evidence type="ECO:0000256" key="2">
    <source>
        <dbReference type="ARBA" id="ARBA00005631"/>
    </source>
</evidence>
<dbReference type="InterPro" id="IPR004721">
    <property type="entry name" value="DHOdimr"/>
</dbReference>
<dbReference type="PANTHER" id="PTHR43137">
    <property type="entry name" value="DIHYDROOROTASE"/>
    <property type="match status" value="1"/>
</dbReference>
<dbReference type="NCBIfam" id="TIGR00856">
    <property type="entry name" value="pyrC_dimer"/>
    <property type="match status" value="1"/>
</dbReference>
<evidence type="ECO:0000256" key="8">
    <source>
        <dbReference type="ARBA" id="ARBA00022975"/>
    </source>
</evidence>
<keyword evidence="7" id="KW-0862">Zinc</keyword>
<dbReference type="GO" id="GO:0005829">
    <property type="term" value="C:cytosol"/>
    <property type="evidence" value="ECO:0007669"/>
    <property type="project" value="TreeGrafter"/>
</dbReference>
<evidence type="ECO:0000256" key="10">
    <source>
        <dbReference type="ARBA" id="ARBA00069884"/>
    </source>
</evidence>
<dbReference type="PROSITE" id="PS00101">
    <property type="entry name" value="HEXAPEP_TRANSFERASES"/>
    <property type="match status" value="1"/>
</dbReference>
<dbReference type="GO" id="GO:0004151">
    <property type="term" value="F:dihydroorotase activity"/>
    <property type="evidence" value="ECO:0007669"/>
    <property type="project" value="UniProtKB-EC"/>
</dbReference>
<dbReference type="CDD" id="cd04647">
    <property type="entry name" value="LbH_MAT_like"/>
    <property type="match status" value="1"/>
</dbReference>
<feature type="transmembrane region" description="Helical" evidence="11">
    <location>
        <begin position="371"/>
        <end position="392"/>
    </location>
</feature>
<dbReference type="Gene3D" id="3.20.20.140">
    <property type="entry name" value="Metal-dependent hydrolases"/>
    <property type="match status" value="1"/>
</dbReference>
<dbReference type="InterPro" id="IPR006680">
    <property type="entry name" value="Amidohydro-rel"/>
</dbReference>
<reference evidence="13" key="1">
    <citation type="submission" date="2021-02" db="EMBL/GenBank/DDBJ databases">
        <authorList>
            <person name="Dougan E. K."/>
            <person name="Rhodes N."/>
            <person name="Thang M."/>
            <person name="Chan C."/>
        </authorList>
    </citation>
    <scope>NUCLEOTIDE SEQUENCE</scope>
</reference>
<dbReference type="GO" id="GO:0006207">
    <property type="term" value="P:'de novo' pyrimidine nucleobase biosynthetic process"/>
    <property type="evidence" value="ECO:0007669"/>
    <property type="project" value="TreeGrafter"/>
</dbReference>
<dbReference type="GO" id="GO:0016740">
    <property type="term" value="F:transferase activity"/>
    <property type="evidence" value="ECO:0007669"/>
    <property type="project" value="UniProtKB-KW"/>
</dbReference>
<dbReference type="GO" id="GO:0046872">
    <property type="term" value="F:metal ion binding"/>
    <property type="evidence" value="ECO:0007669"/>
    <property type="project" value="UniProtKB-KW"/>
</dbReference>
<dbReference type="Pfam" id="PF01979">
    <property type="entry name" value="Amidohydro_1"/>
    <property type="match status" value="1"/>
</dbReference>
<dbReference type="SUPFAM" id="SSF51556">
    <property type="entry name" value="Metallo-dependent hydrolases"/>
    <property type="match status" value="1"/>
</dbReference>
<dbReference type="PROSITE" id="PS00482">
    <property type="entry name" value="DIHYDROOROTASE_1"/>
    <property type="match status" value="1"/>
</dbReference>
<feature type="domain" description="Amidohydrolase-related" evidence="12">
    <location>
        <begin position="27"/>
        <end position="325"/>
    </location>
</feature>
<protein>
    <recommendedName>
        <fullName evidence="10">Dihydroorotase, mitochondrial</fullName>
        <ecNumber evidence="3">3.5.2.3</ecNumber>
    </recommendedName>
</protein>